<protein>
    <submittedName>
        <fullName evidence="1">Uncharacterized protein</fullName>
    </submittedName>
</protein>
<dbReference type="Proteomes" id="UP001642260">
    <property type="component" value="Unassembled WGS sequence"/>
</dbReference>
<keyword evidence="2" id="KW-1185">Reference proteome</keyword>
<organism evidence="1 2">
    <name type="scientific">Eruca vesicaria subsp. sativa</name>
    <name type="common">Garden rocket</name>
    <name type="synonym">Eruca sativa</name>
    <dbReference type="NCBI Taxonomy" id="29727"/>
    <lineage>
        <taxon>Eukaryota</taxon>
        <taxon>Viridiplantae</taxon>
        <taxon>Streptophyta</taxon>
        <taxon>Embryophyta</taxon>
        <taxon>Tracheophyta</taxon>
        <taxon>Spermatophyta</taxon>
        <taxon>Magnoliopsida</taxon>
        <taxon>eudicotyledons</taxon>
        <taxon>Gunneridae</taxon>
        <taxon>Pentapetalae</taxon>
        <taxon>rosids</taxon>
        <taxon>malvids</taxon>
        <taxon>Brassicales</taxon>
        <taxon>Brassicaceae</taxon>
        <taxon>Brassiceae</taxon>
        <taxon>Eruca</taxon>
    </lineage>
</organism>
<dbReference type="AlphaFoldDB" id="A0ABC8LV05"/>
<proteinExistence type="predicted"/>
<comment type="caution">
    <text evidence="1">The sequence shown here is derived from an EMBL/GenBank/DDBJ whole genome shotgun (WGS) entry which is preliminary data.</text>
</comment>
<sequence length="62" mass="6997">MLGFCYDVHLSDSVTKEDFQKTMSNLTQESTVKGFDLALSSRVMGPNQWFKNSVSLTITSQF</sequence>
<accession>A0ABC8LV05</accession>
<dbReference type="EMBL" id="CAKOAT010756265">
    <property type="protein sequence ID" value="CAH8387692.1"/>
    <property type="molecule type" value="Genomic_DNA"/>
</dbReference>
<gene>
    <name evidence="1" type="ORF">ERUC_LOCUS40175</name>
</gene>
<reference evidence="1 2" key="1">
    <citation type="submission" date="2022-03" db="EMBL/GenBank/DDBJ databases">
        <authorList>
            <person name="Macdonald S."/>
            <person name="Ahmed S."/>
            <person name="Newling K."/>
        </authorList>
    </citation>
    <scope>NUCLEOTIDE SEQUENCE [LARGE SCALE GENOMIC DNA]</scope>
</reference>
<name>A0ABC8LV05_ERUVS</name>
<evidence type="ECO:0000313" key="2">
    <source>
        <dbReference type="Proteomes" id="UP001642260"/>
    </source>
</evidence>
<evidence type="ECO:0000313" key="1">
    <source>
        <dbReference type="EMBL" id="CAH8387692.1"/>
    </source>
</evidence>